<accession>A0AAD5S7Q9</accession>
<keyword evidence="5" id="KW-0963">Cytoplasm</keyword>
<evidence type="ECO:0000256" key="7">
    <source>
        <dbReference type="ARBA" id="ARBA00023242"/>
    </source>
</evidence>
<organism evidence="9 10">
    <name type="scientific">Rhizophlyctis rosea</name>
    <dbReference type="NCBI Taxonomy" id="64517"/>
    <lineage>
        <taxon>Eukaryota</taxon>
        <taxon>Fungi</taxon>
        <taxon>Fungi incertae sedis</taxon>
        <taxon>Chytridiomycota</taxon>
        <taxon>Chytridiomycota incertae sedis</taxon>
        <taxon>Chytridiomycetes</taxon>
        <taxon>Rhizophlyctidales</taxon>
        <taxon>Rhizophlyctidaceae</taxon>
        <taxon>Rhizophlyctis</taxon>
    </lineage>
</organism>
<dbReference type="GO" id="GO:0005737">
    <property type="term" value="C:cytoplasm"/>
    <property type="evidence" value="ECO:0007669"/>
    <property type="project" value="UniProtKB-SubCell"/>
</dbReference>
<evidence type="ECO:0000313" key="9">
    <source>
        <dbReference type="EMBL" id="KAJ3048667.1"/>
    </source>
</evidence>
<dbReference type="InterPro" id="IPR044189">
    <property type="entry name" value="XPO4/7-like"/>
</dbReference>
<sequence length="807" mass="90353">MTFDSRKKADADFDSGDEFCGIVEIAARLLLTNSIPVLGQVPECLPTLEVVARLTDECFRDNLAENDEYTTVAIGTLLQLWADLVGDTEQYLEDLPATNASPEFDLNAYMSFLAKASIHIFDIYMDVRLQLAALQVDEEVEEGEFSDMELYGDQLIYVATLARLDPTNSLKKLQVLLHDLYSKLQAVFKGTGSAPEKDIRVWLEHVHWLSLISGHVLADPGRGEVPFIPPNFTKLPAGSDGQNAIAAVPMSIFGIIDLVSVQPNSAQHAIASPLTLQSLLWFVERWSRTYLLIDEVPLPAHMSAVIQGFSRQHNGAQLLNFLLEKVQQNIVLWHGEEDVLHTVVRLLNTFNETDHIRAALLASEKFDGLLKLLLNNLSNLPASVHSSLIEAIAAIATHAHTPQLRAQYFQGLSDAIQNRFLSVIHRPHFHQTYQNAMVVEEVLSVLEMYSGLALAADQMNSKDVYEVCARRFDDFVKLLDLYRNVEEVETMILQVFNHLVHCQSFDELTVEDCQKLYTAIMSLLQTYAKNEAGRKRSKENEQELHEDLANMLELLAELMASQYEGLGWSDIMEKRAAKAPATIDVGDVVFFGIDTILPMITQKMLQYPDLCKDYIMVVSNLFKYFPDKLSQFGATLFTNLVNSLAFGMDQPIAEVGLVAFEATTSLGLFTWDEGKEKGAAAVAFIAPHADALLRKIMTLMLFQDFDSTLVESAGEALFALSIARRESYATLINELIQAQDVSALRTRLQVAFEKLNRGIEELMRVMEPGGKLQAARVDGSLRGPEVMEWKEAVRQFLVDVRGFLRVK</sequence>
<comment type="similarity">
    <text evidence="3">Belongs to the exportin family.</text>
</comment>
<dbReference type="GO" id="GO:0005643">
    <property type="term" value="C:nuclear pore"/>
    <property type="evidence" value="ECO:0007669"/>
    <property type="project" value="TreeGrafter"/>
</dbReference>
<reference evidence="9" key="1">
    <citation type="submission" date="2020-05" db="EMBL/GenBank/DDBJ databases">
        <title>Phylogenomic resolution of chytrid fungi.</title>
        <authorList>
            <person name="Stajich J.E."/>
            <person name="Amses K."/>
            <person name="Simmons R."/>
            <person name="Seto K."/>
            <person name="Myers J."/>
            <person name="Bonds A."/>
            <person name="Quandt C.A."/>
            <person name="Barry K."/>
            <person name="Liu P."/>
            <person name="Grigoriev I."/>
            <person name="Longcore J.E."/>
            <person name="James T.Y."/>
        </authorList>
    </citation>
    <scope>NUCLEOTIDE SEQUENCE</scope>
    <source>
        <strain evidence="9">JEL0318</strain>
    </source>
</reference>
<dbReference type="AlphaFoldDB" id="A0AAD5S7Q9"/>
<evidence type="ECO:0000256" key="8">
    <source>
        <dbReference type="ARBA" id="ARBA00040444"/>
    </source>
</evidence>
<dbReference type="InterPro" id="IPR016024">
    <property type="entry name" value="ARM-type_fold"/>
</dbReference>
<gene>
    <name evidence="9" type="primary">XPO4</name>
    <name evidence="9" type="ORF">HK097_010320</name>
</gene>
<dbReference type="Gene3D" id="1.25.10.10">
    <property type="entry name" value="Leucine-rich Repeat Variant"/>
    <property type="match status" value="1"/>
</dbReference>
<dbReference type="PANTHER" id="PTHR12596">
    <property type="entry name" value="EXPORTIN 4,7-RELATED"/>
    <property type="match status" value="1"/>
</dbReference>
<evidence type="ECO:0000256" key="2">
    <source>
        <dbReference type="ARBA" id="ARBA00004496"/>
    </source>
</evidence>
<evidence type="ECO:0000256" key="5">
    <source>
        <dbReference type="ARBA" id="ARBA00022490"/>
    </source>
</evidence>
<keyword evidence="4" id="KW-0813">Transport</keyword>
<keyword evidence="7" id="KW-0539">Nucleus</keyword>
<dbReference type="InterPro" id="IPR011989">
    <property type="entry name" value="ARM-like"/>
</dbReference>
<evidence type="ECO:0000256" key="4">
    <source>
        <dbReference type="ARBA" id="ARBA00022448"/>
    </source>
</evidence>
<dbReference type="Proteomes" id="UP001212841">
    <property type="component" value="Unassembled WGS sequence"/>
</dbReference>
<evidence type="ECO:0000256" key="3">
    <source>
        <dbReference type="ARBA" id="ARBA00009466"/>
    </source>
</evidence>
<evidence type="ECO:0000256" key="1">
    <source>
        <dbReference type="ARBA" id="ARBA00004123"/>
    </source>
</evidence>
<dbReference type="EMBL" id="JADGJD010000756">
    <property type="protein sequence ID" value="KAJ3048667.1"/>
    <property type="molecule type" value="Genomic_DNA"/>
</dbReference>
<protein>
    <recommendedName>
        <fullName evidence="8">Exportin-4</fullName>
    </recommendedName>
</protein>
<dbReference type="PANTHER" id="PTHR12596:SF1">
    <property type="entry name" value="EXPORTIN-4"/>
    <property type="match status" value="1"/>
</dbReference>
<dbReference type="SUPFAM" id="SSF48371">
    <property type="entry name" value="ARM repeat"/>
    <property type="match status" value="1"/>
</dbReference>
<dbReference type="GO" id="GO:0006611">
    <property type="term" value="P:protein export from nucleus"/>
    <property type="evidence" value="ECO:0007669"/>
    <property type="project" value="TreeGrafter"/>
</dbReference>
<comment type="caution">
    <text evidence="9">The sequence shown here is derived from an EMBL/GenBank/DDBJ whole genome shotgun (WGS) entry which is preliminary data.</text>
</comment>
<keyword evidence="6" id="KW-0653">Protein transport</keyword>
<comment type="subcellular location">
    <subcellularLocation>
        <location evidence="2">Cytoplasm</location>
    </subcellularLocation>
    <subcellularLocation>
        <location evidence="1">Nucleus</location>
    </subcellularLocation>
</comment>
<evidence type="ECO:0000256" key="6">
    <source>
        <dbReference type="ARBA" id="ARBA00022927"/>
    </source>
</evidence>
<keyword evidence="10" id="KW-1185">Reference proteome</keyword>
<evidence type="ECO:0000313" key="10">
    <source>
        <dbReference type="Proteomes" id="UP001212841"/>
    </source>
</evidence>
<proteinExistence type="inferred from homology"/>
<dbReference type="GO" id="GO:0005049">
    <property type="term" value="F:nuclear export signal receptor activity"/>
    <property type="evidence" value="ECO:0007669"/>
    <property type="project" value="InterPro"/>
</dbReference>
<name>A0AAD5S7Q9_9FUNG</name>